<feature type="region of interest" description="Disordered" evidence="1">
    <location>
        <begin position="86"/>
        <end position="105"/>
    </location>
</feature>
<accession>A0A1G5SIZ3</accession>
<dbReference type="RefSeq" id="WP_245654840.1">
    <property type="nucleotide sequence ID" value="NZ_FMWO01000109.1"/>
</dbReference>
<dbReference type="EMBL" id="FMWO01000109">
    <property type="protein sequence ID" value="SCZ87176.1"/>
    <property type="molecule type" value="Genomic_DNA"/>
</dbReference>
<gene>
    <name evidence="3" type="ORF">NSMM_960001</name>
</gene>
<proteinExistence type="predicted"/>
<evidence type="ECO:0000256" key="2">
    <source>
        <dbReference type="SAM" id="SignalP"/>
    </source>
</evidence>
<evidence type="ECO:0000313" key="4">
    <source>
        <dbReference type="Proteomes" id="UP000198729"/>
    </source>
</evidence>
<feature type="region of interest" description="Disordered" evidence="1">
    <location>
        <begin position="117"/>
        <end position="142"/>
    </location>
</feature>
<feature type="chain" id="PRO_5011471727" description="Lipoprotein" evidence="2">
    <location>
        <begin position="28"/>
        <end position="142"/>
    </location>
</feature>
<reference evidence="3 4" key="1">
    <citation type="submission" date="2016-10" db="EMBL/GenBank/DDBJ databases">
        <authorList>
            <person name="de Groot N.N."/>
        </authorList>
    </citation>
    <scope>NUCLEOTIDE SEQUENCE [LARGE SCALE GENOMIC DNA]</scope>
    <source>
        <strain evidence="3">1</strain>
    </source>
</reference>
<evidence type="ECO:0000256" key="1">
    <source>
        <dbReference type="SAM" id="MobiDB-lite"/>
    </source>
</evidence>
<dbReference type="PROSITE" id="PS51257">
    <property type="entry name" value="PROKAR_LIPOPROTEIN"/>
    <property type="match status" value="1"/>
</dbReference>
<dbReference type="AlphaFoldDB" id="A0A1G5SIZ3"/>
<organism evidence="3 4">
    <name type="scientific">Nitrosomonas mobilis</name>
    <dbReference type="NCBI Taxonomy" id="51642"/>
    <lineage>
        <taxon>Bacteria</taxon>
        <taxon>Pseudomonadati</taxon>
        <taxon>Pseudomonadota</taxon>
        <taxon>Betaproteobacteria</taxon>
        <taxon>Nitrosomonadales</taxon>
        <taxon>Nitrosomonadaceae</taxon>
        <taxon>Nitrosomonas</taxon>
    </lineage>
</organism>
<sequence length="142" mass="15928">MPARKYFVALPSIVLAGKRWVAFSILALVAACAPMNSLTSTRPAEIDLAAQDNQGNPDHKALARQYENLAEEMQTKTQEQKAILEHKSHSSHFGKNRKNTKSQTEFKIRQYEQAAQKYREKAAHHSSMAVEQATHQTAAKPK</sequence>
<dbReference type="Proteomes" id="UP000198729">
    <property type="component" value="Unassembled WGS sequence"/>
</dbReference>
<evidence type="ECO:0008006" key="5">
    <source>
        <dbReference type="Google" id="ProtNLM"/>
    </source>
</evidence>
<evidence type="ECO:0000313" key="3">
    <source>
        <dbReference type="EMBL" id="SCZ87176.1"/>
    </source>
</evidence>
<feature type="signal peptide" evidence="2">
    <location>
        <begin position="1"/>
        <end position="27"/>
    </location>
</feature>
<feature type="compositionally biased region" description="Polar residues" evidence="1">
    <location>
        <begin position="133"/>
        <end position="142"/>
    </location>
</feature>
<protein>
    <recommendedName>
        <fullName evidence="5">Lipoprotein</fullName>
    </recommendedName>
</protein>
<name>A0A1G5SIZ3_9PROT</name>
<keyword evidence="2" id="KW-0732">Signal</keyword>
<keyword evidence="4" id="KW-1185">Reference proteome</keyword>
<feature type="compositionally biased region" description="Basic residues" evidence="1">
    <location>
        <begin position="89"/>
        <end position="100"/>
    </location>
</feature>